<evidence type="ECO:0000313" key="9">
    <source>
        <dbReference type="EMBL" id="OGM01577.1"/>
    </source>
</evidence>
<evidence type="ECO:0000256" key="6">
    <source>
        <dbReference type="ARBA" id="ARBA00023316"/>
    </source>
</evidence>
<evidence type="ECO:0000313" key="10">
    <source>
        <dbReference type="Proteomes" id="UP000176988"/>
    </source>
</evidence>
<evidence type="ECO:0000256" key="5">
    <source>
        <dbReference type="ARBA" id="ARBA00022984"/>
    </source>
</evidence>
<dbReference type="AlphaFoldDB" id="A0A1F7WGB6"/>
<sequence>MTLAGRKFLFRTTPIVVILTAAVFLVCFRTSIAAVDDGGLAAARVQLRSVYGRRTDLQGLFAADTWLPIKSERTVGLIGLEDWARRYGCREHSELIWYCSGNVGASTSSGPSVLIVRSEALVPVRSSATGFDFSTLGSTSVFVADFDSRRVILEKDANVQHTDAAVAKLITAITALGSVLSLDTVVDLASSGQVGGTQLGVATGTKITVEDLVYASLTGSANDAAISLALVNSSQDAFVVAMNDRARELGLSSTILTGPTGVESGNLTTAREAAAVLIEAMGRDPIRRALSSSKRTVAGMNVTNSNELLTDPNNGLYVYGGKVGYLRSSGWHLVVDMRELSGQKRLVIALSGAPTKEALFADAAKLGRWVWSNYKWQVSSDTTSNLTDAAPVISSGGRPLVQSTDPSLLEARGFLRTIYDKRGDLKTLFDVETWRPIHSERTGDIANLDDWAVRFGHLEYDSLWWYGTAQAKRLLAGDISVIASSPRALTIRNSSLSPVRVSGTADFRPSLVTARSVFVIDVPTRKVLLAEDANRMHPVASITKLMTGIVAIDHGIDFEGRQTLLNDDEIGGARLRVPIGTSMYFADLMYSMLVGSANNAAHAIGRIAGGGDLDRFVDMMNDRAAEFGLANTNFVDPSGLDVHNVSTARELAALALEAWDHDQLQRICSTSKYSFQAGPDEHTLINTNKLLTDANNGLIVLGGKTGYLVESKWNLVVDLKDSREHPVLVVVLGSDGDVNLFRDARVAAEWAWSSYRWP</sequence>
<dbReference type="GO" id="GO:0071555">
    <property type="term" value="P:cell wall organization"/>
    <property type="evidence" value="ECO:0007669"/>
    <property type="project" value="UniProtKB-KW"/>
</dbReference>
<dbReference type="InterPro" id="IPR018044">
    <property type="entry name" value="Peptidase_S11"/>
</dbReference>
<keyword evidence="4" id="KW-0133">Cell shape</keyword>
<dbReference type="SUPFAM" id="SSF56601">
    <property type="entry name" value="beta-lactamase/transpeptidase-like"/>
    <property type="match status" value="2"/>
</dbReference>
<dbReference type="InterPro" id="IPR001967">
    <property type="entry name" value="Peptidase_S11_N"/>
</dbReference>
<dbReference type="InterPro" id="IPR012338">
    <property type="entry name" value="Beta-lactam/transpept-like"/>
</dbReference>
<evidence type="ECO:0000259" key="8">
    <source>
        <dbReference type="Pfam" id="PF00768"/>
    </source>
</evidence>
<dbReference type="PANTHER" id="PTHR21581:SF26">
    <property type="entry name" value="D-ALANYL-D-ALANINE ENDOPEPTIDASE"/>
    <property type="match status" value="1"/>
</dbReference>
<dbReference type="Gene3D" id="3.40.710.10">
    <property type="entry name" value="DD-peptidase/beta-lactamase superfamily"/>
    <property type="match status" value="2"/>
</dbReference>
<dbReference type="Proteomes" id="UP000176988">
    <property type="component" value="Unassembled WGS sequence"/>
</dbReference>
<keyword evidence="2" id="KW-0732">Signal</keyword>
<keyword evidence="6" id="KW-0961">Cell wall biogenesis/degradation</keyword>
<dbReference type="PANTHER" id="PTHR21581">
    <property type="entry name" value="D-ALANYL-D-ALANINE CARBOXYPEPTIDASE"/>
    <property type="match status" value="1"/>
</dbReference>
<evidence type="ECO:0000256" key="4">
    <source>
        <dbReference type="ARBA" id="ARBA00022960"/>
    </source>
</evidence>
<feature type="domain" description="Peptidase S11 D-alanyl-D-alanine carboxypeptidase A N-terminal" evidence="8">
    <location>
        <begin position="511"/>
        <end position="735"/>
    </location>
</feature>
<evidence type="ECO:0000256" key="3">
    <source>
        <dbReference type="ARBA" id="ARBA00022801"/>
    </source>
</evidence>
<dbReference type="GO" id="GO:0009002">
    <property type="term" value="F:serine-type D-Ala-D-Ala carboxypeptidase activity"/>
    <property type="evidence" value="ECO:0007669"/>
    <property type="project" value="InterPro"/>
</dbReference>
<dbReference type="EMBL" id="MGFG01000004">
    <property type="protein sequence ID" value="OGM01577.1"/>
    <property type="molecule type" value="Genomic_DNA"/>
</dbReference>
<evidence type="ECO:0000256" key="7">
    <source>
        <dbReference type="RuleBase" id="RU004016"/>
    </source>
</evidence>
<reference evidence="9 10" key="1">
    <citation type="journal article" date="2016" name="Nat. Commun.">
        <title>Thousands of microbial genomes shed light on interconnected biogeochemical processes in an aquifer system.</title>
        <authorList>
            <person name="Anantharaman K."/>
            <person name="Brown C.T."/>
            <person name="Hug L.A."/>
            <person name="Sharon I."/>
            <person name="Castelle C.J."/>
            <person name="Probst A.J."/>
            <person name="Thomas B.C."/>
            <person name="Singh A."/>
            <person name="Wilkins M.J."/>
            <person name="Karaoz U."/>
            <person name="Brodie E.L."/>
            <person name="Williams K.H."/>
            <person name="Hubbard S.S."/>
            <person name="Banfield J.F."/>
        </authorList>
    </citation>
    <scope>NUCLEOTIDE SEQUENCE [LARGE SCALE GENOMIC DNA]</scope>
</reference>
<gene>
    <name evidence="9" type="ORF">A2480_01525</name>
</gene>
<keyword evidence="3" id="KW-0378">Hydrolase</keyword>
<feature type="domain" description="Peptidase S11 D-alanyl-D-alanine carboxypeptidase A N-terminal" evidence="8">
    <location>
        <begin position="136"/>
        <end position="349"/>
    </location>
</feature>
<dbReference type="GO" id="GO:0009252">
    <property type="term" value="P:peptidoglycan biosynthetic process"/>
    <property type="evidence" value="ECO:0007669"/>
    <property type="project" value="UniProtKB-KW"/>
</dbReference>
<dbReference type="PRINTS" id="PR00725">
    <property type="entry name" value="DADACBPTASE1"/>
</dbReference>
<dbReference type="STRING" id="1802424.A2480_01525"/>
<protein>
    <recommendedName>
        <fullName evidence="8">Peptidase S11 D-alanyl-D-alanine carboxypeptidase A N-terminal domain-containing protein</fullName>
    </recommendedName>
</protein>
<keyword evidence="5" id="KW-0573">Peptidoglycan synthesis</keyword>
<name>A0A1F7WGB6_9BACT</name>
<dbReference type="Pfam" id="PF00768">
    <property type="entry name" value="Peptidase_S11"/>
    <property type="match status" value="2"/>
</dbReference>
<dbReference type="GO" id="GO:0006508">
    <property type="term" value="P:proteolysis"/>
    <property type="evidence" value="ECO:0007669"/>
    <property type="project" value="InterPro"/>
</dbReference>
<evidence type="ECO:0000256" key="1">
    <source>
        <dbReference type="ARBA" id="ARBA00007164"/>
    </source>
</evidence>
<proteinExistence type="inferred from homology"/>
<accession>A0A1F7WGB6</accession>
<comment type="caution">
    <text evidence="9">The sequence shown here is derived from an EMBL/GenBank/DDBJ whole genome shotgun (WGS) entry which is preliminary data.</text>
</comment>
<organism evidence="9 10">
    <name type="scientific">Candidatus Uhrbacteria bacterium RIFOXYC2_FULL_47_19</name>
    <dbReference type="NCBI Taxonomy" id="1802424"/>
    <lineage>
        <taxon>Bacteria</taxon>
        <taxon>Candidatus Uhriibacteriota</taxon>
    </lineage>
</organism>
<evidence type="ECO:0000256" key="2">
    <source>
        <dbReference type="ARBA" id="ARBA00022729"/>
    </source>
</evidence>
<comment type="similarity">
    <text evidence="1 7">Belongs to the peptidase S11 family.</text>
</comment>
<dbReference type="GO" id="GO:0008360">
    <property type="term" value="P:regulation of cell shape"/>
    <property type="evidence" value="ECO:0007669"/>
    <property type="project" value="UniProtKB-KW"/>
</dbReference>